<evidence type="ECO:0000313" key="3">
    <source>
        <dbReference type="Proteomes" id="UP000837857"/>
    </source>
</evidence>
<reference evidence="2" key="1">
    <citation type="submission" date="2022-03" db="EMBL/GenBank/DDBJ databases">
        <authorList>
            <person name="Martin H S."/>
        </authorList>
    </citation>
    <scope>NUCLEOTIDE SEQUENCE</scope>
</reference>
<dbReference type="EMBL" id="OW152825">
    <property type="protein sequence ID" value="CAH2041397.1"/>
    <property type="molecule type" value="Genomic_DNA"/>
</dbReference>
<proteinExistence type="predicted"/>
<name>A0ABN8HUC7_9NEOP</name>
<gene>
    <name evidence="2" type="ORF">IPOD504_LOCUS3141</name>
</gene>
<feature type="non-terminal residue" evidence="2">
    <location>
        <position position="80"/>
    </location>
</feature>
<feature type="region of interest" description="Disordered" evidence="1">
    <location>
        <begin position="1"/>
        <end position="80"/>
    </location>
</feature>
<organism evidence="2 3">
    <name type="scientific">Iphiclides podalirius</name>
    <name type="common">scarce swallowtail</name>
    <dbReference type="NCBI Taxonomy" id="110791"/>
    <lineage>
        <taxon>Eukaryota</taxon>
        <taxon>Metazoa</taxon>
        <taxon>Ecdysozoa</taxon>
        <taxon>Arthropoda</taxon>
        <taxon>Hexapoda</taxon>
        <taxon>Insecta</taxon>
        <taxon>Pterygota</taxon>
        <taxon>Neoptera</taxon>
        <taxon>Endopterygota</taxon>
        <taxon>Lepidoptera</taxon>
        <taxon>Glossata</taxon>
        <taxon>Ditrysia</taxon>
        <taxon>Papilionoidea</taxon>
        <taxon>Papilionidae</taxon>
        <taxon>Papilioninae</taxon>
        <taxon>Iphiclides</taxon>
    </lineage>
</organism>
<keyword evidence="3" id="KW-1185">Reference proteome</keyword>
<sequence length="80" mass="8629">MKTRSSADKAALNQRQSRARQARPNVDWAGGEGAGAGERERSTAARSQCAPAQVRHSTSARPRLHTDITRPLSQTNTSTT</sequence>
<evidence type="ECO:0000313" key="2">
    <source>
        <dbReference type="EMBL" id="CAH2041397.1"/>
    </source>
</evidence>
<accession>A0ABN8HUC7</accession>
<dbReference type="Proteomes" id="UP000837857">
    <property type="component" value="Chromosome 13"/>
</dbReference>
<feature type="compositionally biased region" description="Polar residues" evidence="1">
    <location>
        <begin position="71"/>
        <end position="80"/>
    </location>
</feature>
<evidence type="ECO:0000256" key="1">
    <source>
        <dbReference type="SAM" id="MobiDB-lite"/>
    </source>
</evidence>
<protein>
    <submittedName>
        <fullName evidence="2">Uncharacterized protein</fullName>
    </submittedName>
</protein>